<evidence type="ECO:0000256" key="4">
    <source>
        <dbReference type="ARBA" id="ARBA00022692"/>
    </source>
</evidence>
<evidence type="ECO:0000256" key="8">
    <source>
        <dbReference type="SAM" id="Phobius"/>
    </source>
</evidence>
<accession>A0A1X9T0S7</accession>
<sequence length="647" mass="74590">MNNNKKITPQKWIIIFTVSLIMGVLLYLAMVQVIFRPNLLDTYKVAMQIILNIGHPALKLKAYIAMFCGMLPFIICTIWFFMPTQLPAEQYGNARFATNEDFETMGINHDTGLILGTLIEKGKYKFIRATKPLSTLIVAPPGRGKTSGIIIPNLLAVPNSSIVYDIKGELYQKTAGYRQQKLENEIQLFQPFSWDNTLFFNPFDNSIVKDMEYIHIKKLAEQIASTIFVGEKGKENDHWIVSAKTMFVFFVEYFLQKNKHTTLAELAQAPKADYFKVIEEYNEIYMKNNDGEISPFYKEVVNENEDKQIYERNYDIDTFKIWLKQTSNDEDLDENTRNQARAYSTAAEQEFASIKSTYDTFMKVFANPQVANATSKMSFAFEDLREKKITMYIVIQTEDMEILAPLVRIFTESLFKKLMSGNECSDPNKFIYCYLDEFVRFGKMPFLLEAPALCRSYGLLPIYVTQSYEQIKKYYGEDDLGIIRANAGYQTIFAMNTTKDAKEVSELIGDYTREKISNSKGNFDFFKNNQTRSNEAYKLVTEQDIKNQSSEDLLVLVGGFLNLPIKSKVPYWFKNQEWNGVDKIELKKDENNNKENNQNKNQSDTNSNNSEVSQDNNTDSKQDKEEIVDSDVNKNTNDLELLGIKIS</sequence>
<dbReference type="EMBL" id="CP018791">
    <property type="protein sequence ID" value="ARR02085.1"/>
    <property type="molecule type" value="Genomic_DNA"/>
</dbReference>
<evidence type="ECO:0000313" key="10">
    <source>
        <dbReference type="Proteomes" id="UP000194265"/>
    </source>
</evidence>
<evidence type="ECO:0000256" key="3">
    <source>
        <dbReference type="ARBA" id="ARBA00022475"/>
    </source>
</evidence>
<comment type="subcellular location">
    <subcellularLocation>
        <location evidence="1">Cell membrane</location>
        <topology evidence="1">Multi-pass membrane protein</topology>
    </subcellularLocation>
</comment>
<dbReference type="GO" id="GO:0005886">
    <property type="term" value="C:plasma membrane"/>
    <property type="evidence" value="ECO:0007669"/>
    <property type="project" value="UniProtKB-SubCell"/>
</dbReference>
<dbReference type="OrthoDB" id="9759295at2"/>
<evidence type="ECO:0000256" key="1">
    <source>
        <dbReference type="ARBA" id="ARBA00004651"/>
    </source>
</evidence>
<feature type="transmembrane region" description="Helical" evidence="8">
    <location>
        <begin position="12"/>
        <end position="35"/>
    </location>
</feature>
<protein>
    <submittedName>
        <fullName evidence="9">Type IV secretion system, coupling protein VirD4</fullName>
    </submittedName>
</protein>
<dbReference type="SUPFAM" id="SSF52540">
    <property type="entry name" value="P-loop containing nucleoside triphosphate hydrolases"/>
    <property type="match status" value="1"/>
</dbReference>
<evidence type="ECO:0000256" key="6">
    <source>
        <dbReference type="ARBA" id="ARBA00023136"/>
    </source>
</evidence>
<name>A0A1X9T0S7_9BACT</name>
<feature type="region of interest" description="Disordered" evidence="7">
    <location>
        <begin position="589"/>
        <end position="633"/>
    </location>
</feature>
<dbReference type="RefSeq" id="WP_086333587.1">
    <property type="nucleotide sequence ID" value="NZ_CP018791.1"/>
</dbReference>
<reference evidence="9 10" key="1">
    <citation type="journal article" date="2017" name="Genome Biol. Evol.">
        <title>Comparative Genomic Analysis Identifies a Campylobacter Clade Deficient in Selenium Metabolism.</title>
        <authorList>
            <person name="Miller W.G."/>
            <person name="Yee E."/>
            <person name="Lopes B.S."/>
            <person name="Chapman M.H."/>
            <person name="Huynh S."/>
            <person name="Bono J.L."/>
            <person name="Parker C.T."/>
            <person name="Strachan N.J.C."/>
            <person name="Forbes K.J."/>
        </authorList>
    </citation>
    <scope>NUCLEOTIDE SEQUENCE [LARGE SCALE GENOMIC DNA]</scope>
    <source>
        <strain evidence="9 10">RM8964</strain>
    </source>
</reference>
<dbReference type="InterPro" id="IPR051539">
    <property type="entry name" value="T4SS-coupling_protein"/>
</dbReference>
<dbReference type="Pfam" id="PF02534">
    <property type="entry name" value="T4SS-DNA_transf"/>
    <property type="match status" value="1"/>
</dbReference>
<dbReference type="InterPro" id="IPR003688">
    <property type="entry name" value="TraG/VirD4"/>
</dbReference>
<dbReference type="InterPro" id="IPR027417">
    <property type="entry name" value="P-loop_NTPase"/>
</dbReference>
<dbReference type="CDD" id="cd01127">
    <property type="entry name" value="TrwB_TraG_TraD_VirD4"/>
    <property type="match status" value="2"/>
</dbReference>
<proteinExistence type="inferred from homology"/>
<dbReference type="Gene3D" id="3.40.50.300">
    <property type="entry name" value="P-loop containing nucleotide triphosphate hydrolases"/>
    <property type="match status" value="1"/>
</dbReference>
<evidence type="ECO:0000256" key="7">
    <source>
        <dbReference type="SAM" id="MobiDB-lite"/>
    </source>
</evidence>
<keyword evidence="4 8" id="KW-0812">Transmembrane</keyword>
<keyword evidence="3" id="KW-1003">Cell membrane</keyword>
<feature type="transmembrane region" description="Helical" evidence="8">
    <location>
        <begin position="62"/>
        <end position="82"/>
    </location>
</feature>
<feature type="compositionally biased region" description="Polar residues" evidence="7">
    <location>
        <begin position="603"/>
        <end position="617"/>
    </location>
</feature>
<gene>
    <name evidence="9" type="ORF">CVIC8964_0670</name>
</gene>
<dbReference type="Proteomes" id="UP000194265">
    <property type="component" value="Chromosome"/>
</dbReference>
<keyword evidence="5 8" id="KW-1133">Transmembrane helix</keyword>
<feature type="compositionally biased region" description="Basic and acidic residues" evidence="7">
    <location>
        <begin position="618"/>
        <end position="627"/>
    </location>
</feature>
<dbReference type="PANTHER" id="PTHR37937">
    <property type="entry name" value="CONJUGATIVE TRANSFER: DNA TRANSPORT"/>
    <property type="match status" value="1"/>
</dbReference>
<dbReference type="AlphaFoldDB" id="A0A1X9T0S7"/>
<evidence type="ECO:0000256" key="5">
    <source>
        <dbReference type="ARBA" id="ARBA00022989"/>
    </source>
</evidence>
<organism evidence="9 10">
    <name type="scientific">Campylobacter vicugnae</name>
    <dbReference type="NCBI Taxonomy" id="1660076"/>
    <lineage>
        <taxon>Bacteria</taxon>
        <taxon>Pseudomonadati</taxon>
        <taxon>Campylobacterota</taxon>
        <taxon>Epsilonproteobacteria</taxon>
        <taxon>Campylobacterales</taxon>
        <taxon>Campylobacteraceae</taxon>
        <taxon>Campylobacter</taxon>
    </lineage>
</organism>
<dbReference type="STRING" id="1660074.CVIC8964_0670"/>
<evidence type="ECO:0000313" key="9">
    <source>
        <dbReference type="EMBL" id="ARR02085.1"/>
    </source>
</evidence>
<dbReference type="PANTHER" id="PTHR37937:SF1">
    <property type="entry name" value="CONJUGATIVE TRANSFER: DNA TRANSPORT"/>
    <property type="match status" value="1"/>
</dbReference>
<comment type="similarity">
    <text evidence="2">Belongs to the VirD4/TraG family.</text>
</comment>
<keyword evidence="6 8" id="KW-0472">Membrane</keyword>
<evidence type="ECO:0000256" key="2">
    <source>
        <dbReference type="ARBA" id="ARBA00008806"/>
    </source>
</evidence>